<accession>A0A154BUI4</accession>
<comment type="caution">
    <text evidence="2">The sequence shown here is derived from an EMBL/GenBank/DDBJ whole genome shotgun (WGS) entry which is preliminary data.</text>
</comment>
<dbReference type="InterPro" id="IPR023631">
    <property type="entry name" value="Amidase_dom"/>
</dbReference>
<protein>
    <submittedName>
        <fullName evidence="2">Amidase</fullName>
    </submittedName>
</protein>
<dbReference type="SUPFAM" id="SSF75304">
    <property type="entry name" value="Amidase signature (AS) enzymes"/>
    <property type="match status" value="1"/>
</dbReference>
<dbReference type="STRING" id="1794912.AXX12_02010"/>
<name>A0A154BUI4_ANASB</name>
<dbReference type="Gene3D" id="3.90.1300.10">
    <property type="entry name" value="Amidase signature (AS) domain"/>
    <property type="match status" value="1"/>
</dbReference>
<dbReference type="OrthoDB" id="9811471at2"/>
<dbReference type="PANTHER" id="PTHR42678">
    <property type="entry name" value="AMIDASE"/>
    <property type="match status" value="1"/>
</dbReference>
<dbReference type="Proteomes" id="UP000076268">
    <property type="component" value="Unassembled WGS sequence"/>
</dbReference>
<dbReference type="InterPro" id="IPR036928">
    <property type="entry name" value="AS_sf"/>
</dbReference>
<evidence type="ECO:0000313" key="3">
    <source>
        <dbReference type="Proteomes" id="UP000076268"/>
    </source>
</evidence>
<evidence type="ECO:0000313" key="2">
    <source>
        <dbReference type="EMBL" id="KYZ77591.1"/>
    </source>
</evidence>
<keyword evidence="3" id="KW-1185">Reference proteome</keyword>
<evidence type="ECO:0000259" key="1">
    <source>
        <dbReference type="Pfam" id="PF01425"/>
    </source>
</evidence>
<feature type="domain" description="Amidase" evidence="1">
    <location>
        <begin position="27"/>
        <end position="468"/>
    </location>
</feature>
<proteinExistence type="predicted"/>
<dbReference type="Pfam" id="PF01425">
    <property type="entry name" value="Amidase"/>
    <property type="match status" value="1"/>
</dbReference>
<dbReference type="EMBL" id="LSGP01000013">
    <property type="protein sequence ID" value="KYZ77591.1"/>
    <property type="molecule type" value="Genomic_DNA"/>
</dbReference>
<sequence>MALQEVQELTIQNIHHLLQTGELSVRELVQAYLARIEQFDQQGPAINAVIQVNPLALKAADELDAARRRGDACGLLHGIPVLVKDNIETAGLETTGGSLSLAGYIPQQDAFLISRLKQAGAVILAKTNLHEFAIWGETVSSMLGQTLNPYDLTRSPGGSSGGTGSAVAANFGAVGIGTDTVNSVRSPSSANCLMGVKPTLGLVSRTGIIPYSLNQDTAGPMTRCVADAAAVLSVIAGYDSADSATADCRTKEPVNYSAYLNNEGLRGKRLGVVRNFFGKDPIHSEVNAVMATALQQLADQGATLIELTLPWTADFLISDVSLHQYDFREHLEAYLEGLGDQVSVHSIADILASGKYHPGISDTLNRAGQLSQRGDEYARRVRLRQEIISTTQELLDNQRLDALVFPHQKRLVVPVGQPQLDRNGVLGAVTGFPAFTVPAGFSQPTATAPLGVPVGIEFVGRPWAEPDLFAITYAFEQATSVRKPPLVK</sequence>
<dbReference type="AlphaFoldDB" id="A0A154BUI4"/>
<gene>
    <name evidence="2" type="ORF">AXX12_02010</name>
</gene>
<reference evidence="2 3" key="1">
    <citation type="submission" date="2016-02" db="EMBL/GenBank/DDBJ databases">
        <title>Anaerosporomusa subterraneum gen. nov., sp. nov., a spore-forming obligate anaerobe isolated from saprolite.</title>
        <authorList>
            <person name="Choi J.K."/>
            <person name="Shah M."/>
            <person name="Yee N."/>
        </authorList>
    </citation>
    <scope>NUCLEOTIDE SEQUENCE [LARGE SCALE GENOMIC DNA]</scope>
    <source>
        <strain evidence="2 3">RU4</strain>
    </source>
</reference>
<dbReference type="PIRSF" id="PIRSF001221">
    <property type="entry name" value="Amidase_fungi"/>
    <property type="match status" value="1"/>
</dbReference>
<organism evidence="2 3">
    <name type="scientific">Anaerosporomusa subterranea</name>
    <dbReference type="NCBI Taxonomy" id="1794912"/>
    <lineage>
        <taxon>Bacteria</taxon>
        <taxon>Bacillati</taxon>
        <taxon>Bacillota</taxon>
        <taxon>Negativicutes</taxon>
        <taxon>Acetonemataceae</taxon>
        <taxon>Anaerosporomusa</taxon>
    </lineage>
</organism>
<dbReference type="PANTHER" id="PTHR42678:SF5">
    <property type="entry name" value="GLUTAMYL-TRNA(GLN) AMIDOTRANSFERASE SUBUNIT A"/>
    <property type="match status" value="1"/>
</dbReference>